<reference evidence="9 10" key="1">
    <citation type="submission" date="2019-02" db="EMBL/GenBank/DDBJ databases">
        <title>Deep-cultivation of Planctomycetes and their phenomic and genomic characterization uncovers novel biology.</title>
        <authorList>
            <person name="Wiegand S."/>
            <person name="Jogler M."/>
            <person name="Boedeker C."/>
            <person name="Pinto D."/>
            <person name="Vollmers J."/>
            <person name="Rivas-Marin E."/>
            <person name="Kohn T."/>
            <person name="Peeters S.H."/>
            <person name="Heuer A."/>
            <person name="Rast P."/>
            <person name="Oberbeckmann S."/>
            <person name="Bunk B."/>
            <person name="Jeske O."/>
            <person name="Meyerdierks A."/>
            <person name="Storesund J.E."/>
            <person name="Kallscheuer N."/>
            <person name="Luecker S."/>
            <person name="Lage O.M."/>
            <person name="Pohl T."/>
            <person name="Merkel B.J."/>
            <person name="Hornburger P."/>
            <person name="Mueller R.-W."/>
            <person name="Bruemmer F."/>
            <person name="Labrenz M."/>
            <person name="Spormann A.M."/>
            <person name="Op den Camp H."/>
            <person name="Overmann J."/>
            <person name="Amann R."/>
            <person name="Jetten M.S.M."/>
            <person name="Mascher T."/>
            <person name="Medema M.H."/>
            <person name="Devos D.P."/>
            <person name="Kaster A.-K."/>
            <person name="Ovreas L."/>
            <person name="Rohde M."/>
            <person name="Galperin M.Y."/>
            <person name="Jogler C."/>
        </authorList>
    </citation>
    <scope>NUCLEOTIDE SEQUENCE [LARGE SCALE GENOMIC DNA]</scope>
    <source>
        <strain evidence="9 10">Pla110</strain>
    </source>
</reference>
<gene>
    <name evidence="9" type="primary">glgB_1</name>
    <name evidence="9" type="ORF">Pla110_13410</name>
</gene>
<evidence type="ECO:0000259" key="8">
    <source>
        <dbReference type="SMART" id="SM00642"/>
    </source>
</evidence>
<dbReference type="InterPro" id="IPR013783">
    <property type="entry name" value="Ig-like_fold"/>
</dbReference>
<evidence type="ECO:0000256" key="4">
    <source>
        <dbReference type="ARBA" id="ARBA00012541"/>
    </source>
</evidence>
<evidence type="ECO:0000313" key="9">
    <source>
        <dbReference type="EMBL" id="QDU79630.1"/>
    </source>
</evidence>
<evidence type="ECO:0000256" key="5">
    <source>
        <dbReference type="ARBA" id="ARBA00022679"/>
    </source>
</evidence>
<feature type="active site" description="Nucleophile" evidence="7">
    <location>
        <position position="285"/>
    </location>
</feature>
<dbReference type="InterPro" id="IPR006048">
    <property type="entry name" value="A-amylase/branching_C"/>
</dbReference>
<dbReference type="PANTHER" id="PTHR43651">
    <property type="entry name" value="1,4-ALPHA-GLUCAN-BRANCHING ENZYME"/>
    <property type="match status" value="1"/>
</dbReference>
<dbReference type="CDD" id="cd11325">
    <property type="entry name" value="AmyAc_GTHase"/>
    <property type="match status" value="1"/>
</dbReference>
<dbReference type="EC" id="2.4.1.18" evidence="4"/>
<dbReference type="InterPro" id="IPR004193">
    <property type="entry name" value="Glyco_hydro_13_N"/>
</dbReference>
<dbReference type="GO" id="GO:0043169">
    <property type="term" value="F:cation binding"/>
    <property type="evidence" value="ECO:0007669"/>
    <property type="project" value="InterPro"/>
</dbReference>
<dbReference type="GO" id="GO:0004553">
    <property type="term" value="F:hydrolase activity, hydrolyzing O-glycosyl compounds"/>
    <property type="evidence" value="ECO:0007669"/>
    <property type="project" value="InterPro"/>
</dbReference>
<dbReference type="GO" id="GO:0005978">
    <property type="term" value="P:glycogen biosynthetic process"/>
    <property type="evidence" value="ECO:0007669"/>
    <property type="project" value="InterPro"/>
</dbReference>
<evidence type="ECO:0000256" key="6">
    <source>
        <dbReference type="ARBA" id="ARBA00023277"/>
    </source>
</evidence>
<dbReference type="Gene3D" id="2.60.40.10">
    <property type="entry name" value="Immunoglobulins"/>
    <property type="match status" value="1"/>
</dbReference>
<dbReference type="RefSeq" id="WP_197440543.1">
    <property type="nucleotide sequence ID" value="NZ_CP036281.1"/>
</dbReference>
<dbReference type="Pfam" id="PF02806">
    <property type="entry name" value="Alpha-amylase_C"/>
    <property type="match status" value="1"/>
</dbReference>
<dbReference type="Gene3D" id="2.60.40.1180">
    <property type="entry name" value="Golgi alpha-mannosidase II"/>
    <property type="match status" value="1"/>
</dbReference>
<dbReference type="EMBL" id="CP036281">
    <property type="protein sequence ID" value="QDU79630.1"/>
    <property type="molecule type" value="Genomic_DNA"/>
</dbReference>
<organism evidence="9 10">
    <name type="scientific">Polystyrenella longa</name>
    <dbReference type="NCBI Taxonomy" id="2528007"/>
    <lineage>
        <taxon>Bacteria</taxon>
        <taxon>Pseudomonadati</taxon>
        <taxon>Planctomycetota</taxon>
        <taxon>Planctomycetia</taxon>
        <taxon>Planctomycetales</taxon>
        <taxon>Planctomycetaceae</taxon>
        <taxon>Polystyrenella</taxon>
    </lineage>
</organism>
<dbReference type="SMART" id="SM00642">
    <property type="entry name" value="Aamy"/>
    <property type="match status" value="1"/>
</dbReference>
<comment type="catalytic activity">
    <reaction evidence="1">
        <text>Transfers a segment of a (1-&gt;4)-alpha-D-glucan chain to a primary hydroxy group in a similar glucan chain.</text>
        <dbReference type="EC" id="2.4.1.18"/>
    </reaction>
</comment>
<dbReference type="PANTHER" id="PTHR43651:SF11">
    <property type="entry name" value="MALTO-OLIGOSYLTREHALOSE TREHALOHYDROLASE"/>
    <property type="match status" value="1"/>
</dbReference>
<feature type="active site" description="Proton donor" evidence="7">
    <location>
        <position position="327"/>
    </location>
</feature>
<dbReference type="SUPFAM" id="SSF51445">
    <property type="entry name" value="(Trans)glycosidases"/>
    <property type="match status" value="1"/>
</dbReference>
<evidence type="ECO:0000256" key="1">
    <source>
        <dbReference type="ARBA" id="ARBA00000826"/>
    </source>
</evidence>
<dbReference type="Gene3D" id="3.20.20.80">
    <property type="entry name" value="Glycosidases"/>
    <property type="match status" value="1"/>
</dbReference>
<comment type="function">
    <text evidence="2">Catalyzes the formation of the alpha-1,6-glucosidic linkages in glycogen by scission of a 1,4-alpha-linked oligosaccharide from growing alpha-1,4-glucan chains and the subsequent attachment of the oligosaccharide to the alpha-1,6 position.</text>
</comment>
<dbReference type="Proteomes" id="UP000317178">
    <property type="component" value="Chromosome"/>
</dbReference>
<dbReference type="SUPFAM" id="SSF81296">
    <property type="entry name" value="E set domains"/>
    <property type="match status" value="1"/>
</dbReference>
<protein>
    <recommendedName>
        <fullName evidence="4">1,4-alpha-glucan branching enzyme</fullName>
        <ecNumber evidence="4">2.4.1.18</ecNumber>
    </recommendedName>
</protein>
<dbReference type="InterPro" id="IPR017853">
    <property type="entry name" value="GH"/>
</dbReference>
<dbReference type="InterPro" id="IPR037439">
    <property type="entry name" value="Branching_enzy"/>
</dbReference>
<sequence length="599" mass="68391">MTTENVSANVKGMGSIIHEAGVAFRVWAPHAEQVSVIGNFNNWNPEDHLMEQEGNGYWYLNIEQAKAGDEYQYWITNGDFQAGRIDPYARKVTNSSGNSVIYDTSFDWGDDNFEFSSLNELVIYEMHVGTFNRTRKTGPGRFFEATKRFKHLKRLGVNAIEIMPVAEFAGDWSWGYNPAHIFAVEEAYGGPDGFKEMIKAAHAEGIAIIADVVYNHFGPSDLDLWQFDGWSENGKGGIYFYNDWRSSTPWGDTRPDYGRGEVRQYIRDNAMMWLDEYHVDGLRYDMTAYIRKVNGIDESDIPEGWGLLQWINGEIASKYPRKILIAEDLQGNEYLTRRVEEQGAGFSTQWDGFFVHPVRNAVQQLNDADRNMWEVSNSLQHRYNLDAFQRVVYSESHDEIANGKARVPEEIDPDDPENYFAQKRSVLAAALALTAPGIPMIMQGQEFLEDGWFDDEDPLDWERWHEFKGITRLYQDLISLRLNVYGKSKGLTGQNIKVHHVNDEDKVIAYHRWYDGGPGDDVVVVMNFANRTWDHYEIGVPDPGEWKLLFNSDWTGYSDEFNDFPVSSITASTTARDGLGATAEISLGAYSILIYGRVE</sequence>
<keyword evidence="9" id="KW-0328">Glycosyltransferase</keyword>
<name>A0A518CK87_9PLAN</name>
<dbReference type="AlphaFoldDB" id="A0A518CK87"/>
<dbReference type="SUPFAM" id="SSF51011">
    <property type="entry name" value="Glycosyl hydrolase domain"/>
    <property type="match status" value="1"/>
</dbReference>
<dbReference type="InterPro" id="IPR014756">
    <property type="entry name" value="Ig_E-set"/>
</dbReference>
<dbReference type="Pfam" id="PF00128">
    <property type="entry name" value="Alpha-amylase"/>
    <property type="match status" value="2"/>
</dbReference>
<dbReference type="PIRSF" id="PIRSF000463">
    <property type="entry name" value="GlgB"/>
    <property type="match status" value="1"/>
</dbReference>
<dbReference type="CDD" id="cd02855">
    <property type="entry name" value="E_set_GBE_prok_N"/>
    <property type="match status" value="1"/>
</dbReference>
<dbReference type="KEGG" id="plon:Pla110_13410"/>
<keyword evidence="5 9" id="KW-0808">Transferase</keyword>
<evidence type="ECO:0000313" key="10">
    <source>
        <dbReference type="Proteomes" id="UP000317178"/>
    </source>
</evidence>
<dbReference type="InterPro" id="IPR006047">
    <property type="entry name" value="GH13_cat_dom"/>
</dbReference>
<comment type="similarity">
    <text evidence="3">Belongs to the glycosyl hydrolase 13 family. GlgB subfamily.</text>
</comment>
<keyword evidence="10" id="KW-1185">Reference proteome</keyword>
<dbReference type="InterPro" id="IPR013780">
    <property type="entry name" value="Glyco_hydro_b"/>
</dbReference>
<evidence type="ECO:0000256" key="3">
    <source>
        <dbReference type="ARBA" id="ARBA00009000"/>
    </source>
</evidence>
<proteinExistence type="inferred from homology"/>
<evidence type="ECO:0000256" key="7">
    <source>
        <dbReference type="PIRSR" id="PIRSR000463-1"/>
    </source>
</evidence>
<dbReference type="Pfam" id="PF02922">
    <property type="entry name" value="CBM_48"/>
    <property type="match status" value="1"/>
</dbReference>
<feature type="domain" description="Glycosyl hydrolase family 13 catalytic" evidence="8">
    <location>
        <begin position="125"/>
        <end position="481"/>
    </location>
</feature>
<keyword evidence="6" id="KW-0119">Carbohydrate metabolism</keyword>
<dbReference type="InterPro" id="IPR044143">
    <property type="entry name" value="GlgB_N_E_set_prok"/>
</dbReference>
<evidence type="ECO:0000256" key="2">
    <source>
        <dbReference type="ARBA" id="ARBA00002953"/>
    </source>
</evidence>
<dbReference type="GO" id="GO:0003844">
    <property type="term" value="F:1,4-alpha-glucan branching enzyme activity"/>
    <property type="evidence" value="ECO:0007669"/>
    <property type="project" value="UniProtKB-EC"/>
</dbReference>
<accession>A0A518CK87</accession>